<proteinExistence type="predicted"/>
<evidence type="ECO:0000256" key="1">
    <source>
        <dbReference type="ARBA" id="ARBA00012369"/>
    </source>
</evidence>
<gene>
    <name evidence="3" type="ORF">OFUS_LOCUS5005</name>
</gene>
<dbReference type="Proteomes" id="UP000749559">
    <property type="component" value="Unassembled WGS sequence"/>
</dbReference>
<feature type="region of interest" description="Disordered" evidence="2">
    <location>
        <begin position="26"/>
        <end position="54"/>
    </location>
</feature>
<protein>
    <recommendedName>
        <fullName evidence="1">sphingomyelin phosphodiesterase</fullName>
        <ecNumber evidence="1">3.1.4.12</ecNumber>
    </recommendedName>
</protein>
<name>A0A8J1TIX3_OWEFU</name>
<comment type="caution">
    <text evidence="3">The sequence shown here is derived from an EMBL/GenBank/DDBJ whole genome shotgun (WGS) entry which is preliminary data.</text>
</comment>
<evidence type="ECO:0000313" key="3">
    <source>
        <dbReference type="EMBL" id="CAH1778033.1"/>
    </source>
</evidence>
<dbReference type="SUPFAM" id="SSF56219">
    <property type="entry name" value="DNase I-like"/>
    <property type="match status" value="1"/>
</dbReference>
<dbReference type="GO" id="GO:0004767">
    <property type="term" value="F:sphingomyelin phosphodiesterase activity"/>
    <property type="evidence" value="ECO:0007669"/>
    <property type="project" value="UniProtKB-EC"/>
</dbReference>
<feature type="non-terminal residue" evidence="3">
    <location>
        <position position="1"/>
    </location>
</feature>
<dbReference type="OrthoDB" id="10010057at2759"/>
<dbReference type="PANTHER" id="PTHR16320">
    <property type="entry name" value="SPHINGOMYELINASE FAMILY MEMBER"/>
    <property type="match status" value="1"/>
</dbReference>
<dbReference type="InterPro" id="IPR038772">
    <property type="entry name" value="Sph/SMPD2-like"/>
</dbReference>
<dbReference type="EMBL" id="CAIIXF020000002">
    <property type="protein sequence ID" value="CAH1778033.1"/>
    <property type="molecule type" value="Genomic_DNA"/>
</dbReference>
<dbReference type="InterPro" id="IPR036691">
    <property type="entry name" value="Endo/exonu/phosph_ase_sf"/>
</dbReference>
<organism evidence="3 4">
    <name type="scientific">Owenia fusiformis</name>
    <name type="common">Polychaete worm</name>
    <dbReference type="NCBI Taxonomy" id="6347"/>
    <lineage>
        <taxon>Eukaryota</taxon>
        <taxon>Metazoa</taxon>
        <taxon>Spiralia</taxon>
        <taxon>Lophotrochozoa</taxon>
        <taxon>Annelida</taxon>
        <taxon>Polychaeta</taxon>
        <taxon>Sedentaria</taxon>
        <taxon>Canalipalpata</taxon>
        <taxon>Sabellida</taxon>
        <taxon>Oweniida</taxon>
        <taxon>Oweniidae</taxon>
        <taxon>Owenia</taxon>
    </lineage>
</organism>
<dbReference type="PANTHER" id="PTHR16320:SF23">
    <property type="entry name" value="SPHINGOMYELINASE C 1"/>
    <property type="match status" value="1"/>
</dbReference>
<evidence type="ECO:0000256" key="2">
    <source>
        <dbReference type="SAM" id="MobiDB-lite"/>
    </source>
</evidence>
<evidence type="ECO:0000313" key="4">
    <source>
        <dbReference type="Proteomes" id="UP000749559"/>
    </source>
</evidence>
<feature type="compositionally biased region" description="Polar residues" evidence="2">
    <location>
        <begin position="26"/>
        <end position="39"/>
    </location>
</feature>
<dbReference type="EC" id="3.1.4.12" evidence="1"/>
<dbReference type="AlphaFoldDB" id="A0A8J1TIX3"/>
<dbReference type="Gene3D" id="3.60.10.10">
    <property type="entry name" value="Endonuclease/exonuclease/phosphatase"/>
    <property type="match status" value="1"/>
</dbReference>
<accession>A0A8J1TIX3</accession>
<reference evidence="3" key="1">
    <citation type="submission" date="2022-03" db="EMBL/GenBank/DDBJ databases">
        <authorList>
            <person name="Martin C."/>
        </authorList>
    </citation>
    <scope>NUCLEOTIDE SEQUENCE</scope>
</reference>
<keyword evidence="4" id="KW-1185">Reference proteome</keyword>
<sequence length="218" mass="24275">DVCQCDCDLPSIETLDFEHGRNPSQCYGDSNATTPSGGPNTPLLPEQPTRRPCGGVEGSDCSIFGLQDDDGTGFCDTGYKHKCVAIPSSSTFTPDGVNTLNVMTYNINERDFANSHDGQVERTCRIPKMIAEKFNTIDLVVFQEAFMGGCWPDINMRELINFNGFPYITGFGDIKQYRNGGIFIASRWPIDMVQSRFQLYDYRAYANFTGDELSNMGF</sequence>
<feature type="non-terminal residue" evidence="3">
    <location>
        <position position="218"/>
    </location>
</feature>